<dbReference type="Gene3D" id="3.40.30.10">
    <property type="entry name" value="Glutaredoxin"/>
    <property type="match status" value="1"/>
</dbReference>
<evidence type="ECO:0000259" key="1">
    <source>
        <dbReference type="Pfam" id="PF00578"/>
    </source>
</evidence>
<dbReference type="SUPFAM" id="SSF52833">
    <property type="entry name" value="Thioredoxin-like"/>
    <property type="match status" value="1"/>
</dbReference>
<proteinExistence type="predicted"/>
<gene>
    <name evidence="2" type="ORF">METZ01_LOCUS106274</name>
    <name evidence="3" type="ORF">METZ01_LOCUS291760</name>
</gene>
<dbReference type="EMBL" id="UINC01012204">
    <property type="protein sequence ID" value="SVA53420.1"/>
    <property type="molecule type" value="Genomic_DNA"/>
</dbReference>
<dbReference type="Pfam" id="PF00578">
    <property type="entry name" value="AhpC-TSA"/>
    <property type="match status" value="1"/>
</dbReference>
<dbReference type="EMBL" id="UINC01088565">
    <property type="protein sequence ID" value="SVC38906.1"/>
    <property type="molecule type" value="Genomic_DNA"/>
</dbReference>
<name>A0A381WLP1_9ZZZZ</name>
<evidence type="ECO:0000313" key="3">
    <source>
        <dbReference type="EMBL" id="SVC38906.1"/>
    </source>
</evidence>
<protein>
    <recommendedName>
        <fullName evidence="1">Alkyl hydroperoxide reductase subunit C/ Thiol specific antioxidant domain-containing protein</fullName>
    </recommendedName>
</protein>
<dbReference type="InterPro" id="IPR000866">
    <property type="entry name" value="AhpC/TSA"/>
</dbReference>
<evidence type="ECO:0000313" key="2">
    <source>
        <dbReference type="EMBL" id="SVA53420.1"/>
    </source>
</evidence>
<feature type="domain" description="Alkyl hydroperoxide reductase subunit C/ Thiol specific antioxidant" evidence="1">
    <location>
        <begin position="10"/>
        <end position="49"/>
    </location>
</feature>
<dbReference type="InterPro" id="IPR036249">
    <property type="entry name" value="Thioredoxin-like_sf"/>
</dbReference>
<dbReference type="GO" id="GO:0016209">
    <property type="term" value="F:antioxidant activity"/>
    <property type="evidence" value="ECO:0007669"/>
    <property type="project" value="InterPro"/>
</dbReference>
<reference evidence="2" key="1">
    <citation type="submission" date="2018-05" db="EMBL/GenBank/DDBJ databases">
        <authorList>
            <person name="Lanie J.A."/>
            <person name="Ng W.-L."/>
            <person name="Kazmierczak K.M."/>
            <person name="Andrzejewski T.M."/>
            <person name="Davidsen T.M."/>
            <person name="Wayne K.J."/>
            <person name="Tettelin H."/>
            <person name="Glass J.I."/>
            <person name="Rusch D."/>
            <person name="Podicherti R."/>
            <person name="Tsui H.-C.T."/>
            <person name="Winkler M.E."/>
        </authorList>
    </citation>
    <scope>NUCLEOTIDE SEQUENCE</scope>
</reference>
<dbReference type="GO" id="GO:0016491">
    <property type="term" value="F:oxidoreductase activity"/>
    <property type="evidence" value="ECO:0007669"/>
    <property type="project" value="InterPro"/>
</dbReference>
<dbReference type="AlphaFoldDB" id="A0A381WLP1"/>
<organism evidence="2">
    <name type="scientific">marine metagenome</name>
    <dbReference type="NCBI Taxonomy" id="408172"/>
    <lineage>
        <taxon>unclassified sequences</taxon>
        <taxon>metagenomes</taxon>
        <taxon>ecological metagenomes</taxon>
    </lineage>
</organism>
<accession>A0A381WLP1</accession>
<sequence>MLFGKSTINIGMQAPDFQLPDQDSTIHKLSDYIGSTVVLYFFPMADTPG</sequence>